<name>A0A7G5MTK3_9FIRM</name>
<dbReference type="InterPro" id="IPR001207">
    <property type="entry name" value="Transposase_mutator"/>
</dbReference>
<evidence type="ECO:0000256" key="4">
    <source>
        <dbReference type="ARBA" id="ARBA00023125"/>
    </source>
</evidence>
<dbReference type="PANTHER" id="PTHR33217">
    <property type="entry name" value="TRANSPOSASE FOR INSERTION SEQUENCE ELEMENT IS1081"/>
    <property type="match status" value="1"/>
</dbReference>
<evidence type="ECO:0000256" key="3">
    <source>
        <dbReference type="ARBA" id="ARBA00022578"/>
    </source>
</evidence>
<dbReference type="EMBL" id="CP039126">
    <property type="protein sequence ID" value="QMW77946.1"/>
    <property type="molecule type" value="Genomic_DNA"/>
</dbReference>
<proteinExistence type="inferred from homology"/>
<reference evidence="7 8" key="1">
    <citation type="submission" date="2019-04" db="EMBL/GenBank/DDBJ databases">
        <authorList>
            <person name="Schori C."/>
            <person name="Ahrens C."/>
        </authorList>
    </citation>
    <scope>NUCLEOTIDE SEQUENCE [LARGE SCALE GENOMIC DNA]</scope>
    <source>
        <strain evidence="7 8">DSM 2950</strain>
    </source>
</reference>
<evidence type="ECO:0000256" key="2">
    <source>
        <dbReference type="ARBA" id="ARBA00010961"/>
    </source>
</evidence>
<evidence type="ECO:0000313" key="7">
    <source>
        <dbReference type="EMBL" id="QMW77946.1"/>
    </source>
</evidence>
<evidence type="ECO:0000313" key="8">
    <source>
        <dbReference type="Proteomes" id="UP000515789"/>
    </source>
</evidence>
<gene>
    <name evidence="7" type="ORF">E5259_10275</name>
</gene>
<keyword evidence="4 6" id="KW-0238">DNA-binding</keyword>
<dbReference type="GO" id="GO:0006313">
    <property type="term" value="P:DNA transposition"/>
    <property type="evidence" value="ECO:0007669"/>
    <property type="project" value="UniProtKB-UniRule"/>
</dbReference>
<dbReference type="PANTHER" id="PTHR33217:SF8">
    <property type="entry name" value="MUTATOR FAMILY TRANSPOSASE"/>
    <property type="match status" value="1"/>
</dbReference>
<keyword evidence="5 6" id="KW-0233">DNA recombination</keyword>
<keyword evidence="6" id="KW-0814">Transposable element</keyword>
<dbReference type="GO" id="GO:0004803">
    <property type="term" value="F:transposase activity"/>
    <property type="evidence" value="ECO:0007669"/>
    <property type="project" value="UniProtKB-UniRule"/>
</dbReference>
<comment type="function">
    <text evidence="1 6">Required for the transposition of the insertion element.</text>
</comment>
<protein>
    <recommendedName>
        <fullName evidence="6">Mutator family transposase</fullName>
    </recommendedName>
</protein>
<keyword evidence="3 6" id="KW-0815">Transposition</keyword>
<dbReference type="PROSITE" id="PS01007">
    <property type="entry name" value="TRANSPOSASE_MUTATOR"/>
    <property type="match status" value="1"/>
</dbReference>
<comment type="similarity">
    <text evidence="2 6">Belongs to the transposase mutator family.</text>
</comment>
<dbReference type="NCBIfam" id="NF033543">
    <property type="entry name" value="transpos_IS256"/>
    <property type="match status" value="1"/>
</dbReference>
<sequence>MARKKDSPQKAALREMMGNYLKENNVTVKDGTDVNSIMRDMMSIILEGALDQEMDEELGYSKYDYRNKDTDNSRNGHSQKTMHTSYGDMEIGIPRDRKGEFEPQIVKKYQNTVTQDMEEKIISMYAKGMTTNDIEISDSTISRITDKTLPLVKEWQERPLEEIYAVVFMDAIHYHVRNEGRIVKRAVYIAIGIDMEGHKDVLGMYVGQNESAKFWLSILNGLKKRGVEDILIACVDGLTGFPQAIEAVFPETEIQQCIIHQIRNTTKFVSYKELKPLMADLKRVYAAPTEEIALAELDSFDEKWSGKYPKIAKSWKDNWANLSTYFKYPEAVHRLIYTTNAIEGFNRQLRKVTKSKTVFPSDESLLKMLYLVMIDITKKWRGHRQDWGQIHSQLEMFFEERLAGL</sequence>
<evidence type="ECO:0000256" key="6">
    <source>
        <dbReference type="RuleBase" id="RU365089"/>
    </source>
</evidence>
<evidence type="ECO:0000256" key="5">
    <source>
        <dbReference type="ARBA" id="ARBA00023172"/>
    </source>
</evidence>
<organism evidence="7 8">
    <name type="scientific">Blautia producta</name>
    <dbReference type="NCBI Taxonomy" id="33035"/>
    <lineage>
        <taxon>Bacteria</taxon>
        <taxon>Bacillati</taxon>
        <taxon>Bacillota</taxon>
        <taxon>Clostridia</taxon>
        <taxon>Lachnospirales</taxon>
        <taxon>Lachnospiraceae</taxon>
        <taxon>Blautia</taxon>
    </lineage>
</organism>
<dbReference type="GO" id="GO:0003677">
    <property type="term" value="F:DNA binding"/>
    <property type="evidence" value="ECO:0007669"/>
    <property type="project" value="UniProtKB-UniRule"/>
</dbReference>
<dbReference type="AlphaFoldDB" id="A0A7G5MTK3"/>
<dbReference type="Proteomes" id="UP000515789">
    <property type="component" value="Chromosome"/>
</dbReference>
<evidence type="ECO:0000256" key="1">
    <source>
        <dbReference type="ARBA" id="ARBA00002190"/>
    </source>
</evidence>
<dbReference type="Pfam" id="PF00872">
    <property type="entry name" value="Transposase_mut"/>
    <property type="match status" value="1"/>
</dbReference>
<accession>A0A7G5MTK3</accession>